<dbReference type="AlphaFoldDB" id="A0A4R1QX61"/>
<dbReference type="CDD" id="cd08185">
    <property type="entry name" value="Fe-ADH-like"/>
    <property type="match status" value="1"/>
</dbReference>
<dbReference type="InterPro" id="IPR001670">
    <property type="entry name" value="ADH_Fe/GldA"/>
</dbReference>
<evidence type="ECO:0000259" key="3">
    <source>
        <dbReference type="Pfam" id="PF25137"/>
    </source>
</evidence>
<dbReference type="EMBL" id="SLUN01000052">
    <property type="protein sequence ID" value="TCL56044.1"/>
    <property type="molecule type" value="Genomic_DNA"/>
</dbReference>
<dbReference type="SUPFAM" id="SSF56796">
    <property type="entry name" value="Dehydroquinate synthase-like"/>
    <property type="match status" value="1"/>
</dbReference>
<accession>A0A4R1QX61</accession>
<dbReference type="InterPro" id="IPR018211">
    <property type="entry name" value="ADH_Fe_CS"/>
</dbReference>
<name>A0A4R1QX61_HYDET</name>
<evidence type="ECO:0000256" key="1">
    <source>
        <dbReference type="ARBA" id="ARBA00023002"/>
    </source>
</evidence>
<dbReference type="Pfam" id="PF25137">
    <property type="entry name" value="ADH_Fe_C"/>
    <property type="match status" value="1"/>
</dbReference>
<dbReference type="InterPro" id="IPR056798">
    <property type="entry name" value="ADH_Fe_C"/>
</dbReference>
<reference evidence="4 5" key="1">
    <citation type="submission" date="2019-03" db="EMBL/GenBank/DDBJ databases">
        <title>Genomic Encyclopedia of Type Strains, Phase IV (KMG-IV): sequencing the most valuable type-strain genomes for metagenomic binning, comparative biology and taxonomic classification.</title>
        <authorList>
            <person name="Goeker M."/>
        </authorList>
    </citation>
    <scope>NUCLEOTIDE SEQUENCE [LARGE SCALE GENOMIC DNA]</scope>
    <source>
        <strain evidence="4 5">LX-B</strain>
    </source>
</reference>
<dbReference type="InterPro" id="IPR039697">
    <property type="entry name" value="Alcohol_dehydrogenase_Fe"/>
</dbReference>
<dbReference type="Pfam" id="PF00465">
    <property type="entry name" value="Fe-ADH"/>
    <property type="match status" value="1"/>
</dbReference>
<dbReference type="PANTHER" id="PTHR11496">
    <property type="entry name" value="ALCOHOL DEHYDROGENASE"/>
    <property type="match status" value="1"/>
</dbReference>
<dbReference type="GO" id="GO:0004022">
    <property type="term" value="F:alcohol dehydrogenase (NAD+) activity"/>
    <property type="evidence" value="ECO:0007669"/>
    <property type="project" value="TreeGrafter"/>
</dbReference>
<dbReference type="Gene3D" id="1.20.1090.10">
    <property type="entry name" value="Dehydroquinate synthase-like - alpha domain"/>
    <property type="match status" value="1"/>
</dbReference>
<sequence>MSLNFSYYMPTRILFGPGKLADLATTEHLPGKKALIVIGASGSMQKLGYLGRVVDYLRQNGVEAVVYDRILPNPVAEHVEEGAALARRNQCDFVLGLGGGSTIDSAKSIAVMAVNPGLYWDYVHGGSGGGKTPPHRALPIVAITTTAGTGTEADPWTVITKSDTQEKIGWGSKDTFPALSIVDPELMLSVPPRTTAYTGMDAFFHSVEAYLATVRQPASDHLALEAIGLIARYLPAAVRDGNDLEARTQLAWANTEAGICESLSSCISHHSMEHAVSAFHPEVAHGAGLTMLSVAYFTYLAERCLPERFVAMAEAMGESTAALPEAVKPFAFITALQKLIDASGLADEKLSGYGVRREELPALAENSFHTMGGLYQVTPVPLSLAEVTQIYENAYR</sequence>
<dbReference type="PROSITE" id="PS00913">
    <property type="entry name" value="ADH_IRON_1"/>
    <property type="match status" value="1"/>
</dbReference>
<gene>
    <name evidence="4" type="ORF">EDC14_105225</name>
</gene>
<evidence type="ECO:0000259" key="2">
    <source>
        <dbReference type="Pfam" id="PF00465"/>
    </source>
</evidence>
<dbReference type="PANTHER" id="PTHR11496:SF104">
    <property type="entry name" value="3-DEOXY-ALPHA-D-MANNO-OCTULOSONATE 8-OXIDASE"/>
    <property type="match status" value="1"/>
</dbReference>
<dbReference type="GO" id="GO:0046872">
    <property type="term" value="F:metal ion binding"/>
    <property type="evidence" value="ECO:0007669"/>
    <property type="project" value="InterPro"/>
</dbReference>
<proteinExistence type="predicted"/>
<protein>
    <submittedName>
        <fullName evidence="4">Alcohol dehydrogenase</fullName>
    </submittedName>
</protein>
<keyword evidence="1" id="KW-0560">Oxidoreductase</keyword>
<dbReference type="Gene3D" id="3.40.50.1970">
    <property type="match status" value="1"/>
</dbReference>
<dbReference type="RefSeq" id="WP_132017523.1">
    <property type="nucleotide sequence ID" value="NZ_SLUN01000052.1"/>
</dbReference>
<dbReference type="FunFam" id="3.40.50.1970:FF:000003">
    <property type="entry name" value="Alcohol dehydrogenase, iron-containing"/>
    <property type="match status" value="1"/>
</dbReference>
<dbReference type="OrthoDB" id="9804734at2"/>
<evidence type="ECO:0000313" key="5">
    <source>
        <dbReference type="Proteomes" id="UP000295008"/>
    </source>
</evidence>
<dbReference type="Proteomes" id="UP000295008">
    <property type="component" value="Unassembled WGS sequence"/>
</dbReference>
<evidence type="ECO:0000313" key="4">
    <source>
        <dbReference type="EMBL" id="TCL56044.1"/>
    </source>
</evidence>
<feature type="domain" description="Fe-containing alcohol dehydrogenase-like C-terminal" evidence="3">
    <location>
        <begin position="195"/>
        <end position="395"/>
    </location>
</feature>
<feature type="domain" description="Alcohol dehydrogenase iron-type/glycerol dehydrogenase GldA" evidence="2">
    <location>
        <begin position="10"/>
        <end position="184"/>
    </location>
</feature>
<comment type="caution">
    <text evidence="4">The sequence shown here is derived from an EMBL/GenBank/DDBJ whole genome shotgun (WGS) entry which is preliminary data.</text>
</comment>
<organism evidence="4 5">
    <name type="scientific">Hydrogenispora ethanolica</name>
    <dbReference type="NCBI Taxonomy" id="1082276"/>
    <lineage>
        <taxon>Bacteria</taxon>
        <taxon>Bacillati</taxon>
        <taxon>Bacillota</taxon>
        <taxon>Hydrogenispora</taxon>
    </lineage>
</organism>
<keyword evidence="5" id="KW-1185">Reference proteome</keyword>